<keyword evidence="5" id="KW-0479">Metal-binding</keyword>
<dbReference type="Gene3D" id="1.10.1380.10">
    <property type="entry name" value="Neutral endopeptidase , domain2"/>
    <property type="match status" value="1"/>
</dbReference>
<dbReference type="PRINTS" id="PR00786">
    <property type="entry name" value="NEPRILYSIN"/>
</dbReference>
<feature type="domain" description="Peptidase M13 N-terminal" evidence="11">
    <location>
        <begin position="47"/>
        <end position="407"/>
    </location>
</feature>
<dbReference type="AlphaFoldDB" id="A0AAD4KA17"/>
<dbReference type="InterPro" id="IPR000718">
    <property type="entry name" value="Peptidase_M13"/>
</dbReference>
<keyword evidence="8" id="KW-0482">Metalloprotease</keyword>
<dbReference type="Gene3D" id="3.40.390.10">
    <property type="entry name" value="Collagenase (Catalytic Domain)"/>
    <property type="match status" value="1"/>
</dbReference>
<evidence type="ECO:0000256" key="4">
    <source>
        <dbReference type="ARBA" id="ARBA00022670"/>
    </source>
</evidence>
<name>A0AAD4KA17_9MUSC</name>
<keyword evidence="7" id="KW-0862">Zinc</keyword>
<evidence type="ECO:0000256" key="6">
    <source>
        <dbReference type="ARBA" id="ARBA00022801"/>
    </source>
</evidence>
<dbReference type="GO" id="GO:0016485">
    <property type="term" value="P:protein processing"/>
    <property type="evidence" value="ECO:0007669"/>
    <property type="project" value="TreeGrafter"/>
</dbReference>
<dbReference type="Pfam" id="PF05649">
    <property type="entry name" value="Peptidase_M13_N"/>
    <property type="match status" value="1"/>
</dbReference>
<keyword evidence="6" id="KW-0378">Hydrolase</keyword>
<feature type="signal peptide" evidence="9">
    <location>
        <begin position="1"/>
        <end position="23"/>
    </location>
</feature>
<evidence type="ECO:0008006" key="14">
    <source>
        <dbReference type="Google" id="ProtNLM"/>
    </source>
</evidence>
<keyword evidence="13" id="KW-1185">Reference proteome</keyword>
<dbReference type="InterPro" id="IPR024079">
    <property type="entry name" value="MetalloPept_cat_dom_sf"/>
</dbReference>
<sequence length="669" mass="77557">MKCCRQLQVLSLLLMCTWTLVRARQPRDFTTRFLQRVLQNMDESVDPCEDFYGYACGKWGQHYNDTESYLDMPGYIEYKYNLQLLRTLKMQQQQGGIYEQLWSYYAACADLTSPSINAFLHLLEAELQLEWPIFKSNQSAAWRNETHFDLWGTLAKLRAYGLNGVFIRQDVNVRRENGSHYVLLLASQTAQAAPLIAERMQDLYVAFGLDLSRAEQLTAKLMQLEWRLGNLTRRLEPQLALSNQTECTWPQLQQRLPQLDWRHYLGNLLQREPDKQLLLLQVQALDASYLQQLQLILEQSSNETVCYYLMFKLIYALNEELPFGDGKSRSMSCLQLLRGHMPLAVHYIYETHSYGKRRAQSDAALHHLQQELRSEFQQLLQHNHLQLDDAEQAYLLEELQSLRLKIGNLPPRLTMQQVMQHYTQLQLHADDFYGNTLQLLQFYNRREQQQLDNKPTTWPPEDYYQLSVEVEHSSSPVKIFANAVLVPHGYLQLPLFDVRLPSLLQHAQMGFILAHELQHAFDLFHIVYDARGNFNATGSAVLQHFGHFVSCYAQAHDVPQTQLSESMADLVGLRLAFASYFDHTANGTRELHSFGKFSAQQLFFINSVQFLCANMQQIAGMQGAGAADVEHGLHNERVNRNWPHHEHFASAFNCTAGQAMYRPQTCRLW</sequence>
<gene>
    <name evidence="12" type="ORF">KR093_008519</name>
</gene>
<keyword evidence="4" id="KW-0645">Protease</keyword>
<dbReference type="SUPFAM" id="SSF55486">
    <property type="entry name" value="Metalloproteases ('zincins'), catalytic domain"/>
    <property type="match status" value="1"/>
</dbReference>
<dbReference type="InterPro" id="IPR042089">
    <property type="entry name" value="Peptidase_M13_dom_2"/>
</dbReference>
<organism evidence="12 13">
    <name type="scientific">Drosophila rubida</name>
    <dbReference type="NCBI Taxonomy" id="30044"/>
    <lineage>
        <taxon>Eukaryota</taxon>
        <taxon>Metazoa</taxon>
        <taxon>Ecdysozoa</taxon>
        <taxon>Arthropoda</taxon>
        <taxon>Hexapoda</taxon>
        <taxon>Insecta</taxon>
        <taxon>Pterygota</taxon>
        <taxon>Neoptera</taxon>
        <taxon>Endopterygota</taxon>
        <taxon>Diptera</taxon>
        <taxon>Brachycera</taxon>
        <taxon>Muscomorpha</taxon>
        <taxon>Ephydroidea</taxon>
        <taxon>Drosophilidae</taxon>
        <taxon>Drosophila</taxon>
    </lineage>
</organism>
<feature type="domain" description="Peptidase M13 C-terminal" evidence="10">
    <location>
        <begin position="482"/>
        <end position="668"/>
    </location>
</feature>
<evidence type="ECO:0000256" key="7">
    <source>
        <dbReference type="ARBA" id="ARBA00022833"/>
    </source>
</evidence>
<evidence type="ECO:0000256" key="8">
    <source>
        <dbReference type="ARBA" id="ARBA00023049"/>
    </source>
</evidence>
<comment type="caution">
    <text evidence="12">The sequence shown here is derived from an EMBL/GenBank/DDBJ whole genome shotgun (WGS) entry which is preliminary data.</text>
</comment>
<keyword evidence="9" id="KW-0732">Signal</keyword>
<evidence type="ECO:0000256" key="5">
    <source>
        <dbReference type="ARBA" id="ARBA00022723"/>
    </source>
</evidence>
<evidence type="ECO:0000259" key="11">
    <source>
        <dbReference type="Pfam" id="PF05649"/>
    </source>
</evidence>
<comment type="similarity">
    <text evidence="3">Belongs to the peptidase M13 family.</text>
</comment>
<dbReference type="GO" id="GO:0005886">
    <property type="term" value="C:plasma membrane"/>
    <property type="evidence" value="ECO:0007669"/>
    <property type="project" value="UniProtKB-SubCell"/>
</dbReference>
<dbReference type="PANTHER" id="PTHR11733:SF167">
    <property type="entry name" value="FI17812P1-RELATED"/>
    <property type="match status" value="1"/>
</dbReference>
<evidence type="ECO:0000313" key="13">
    <source>
        <dbReference type="Proteomes" id="UP001200034"/>
    </source>
</evidence>
<feature type="chain" id="PRO_5042219835" description="Endothelin-converting enzyme-like 1" evidence="9">
    <location>
        <begin position="24"/>
        <end position="669"/>
    </location>
</feature>
<dbReference type="Proteomes" id="UP001200034">
    <property type="component" value="Unassembled WGS sequence"/>
</dbReference>
<evidence type="ECO:0000256" key="1">
    <source>
        <dbReference type="ARBA" id="ARBA00001947"/>
    </source>
</evidence>
<comment type="cofactor">
    <cofactor evidence="1">
        <name>Zn(2+)</name>
        <dbReference type="ChEBI" id="CHEBI:29105"/>
    </cofactor>
</comment>
<dbReference type="InterPro" id="IPR018497">
    <property type="entry name" value="Peptidase_M13_C"/>
</dbReference>
<dbReference type="PANTHER" id="PTHR11733">
    <property type="entry name" value="ZINC METALLOPROTEASE FAMILY M13 NEPRILYSIN-RELATED"/>
    <property type="match status" value="1"/>
</dbReference>
<dbReference type="EMBL" id="JAJJHW010000824">
    <property type="protein sequence ID" value="KAH8381571.1"/>
    <property type="molecule type" value="Genomic_DNA"/>
</dbReference>
<comment type="subcellular location">
    <subcellularLocation>
        <location evidence="2">Cell membrane</location>
        <topology evidence="2">Single-pass type II membrane protein</topology>
    </subcellularLocation>
</comment>
<evidence type="ECO:0000259" key="10">
    <source>
        <dbReference type="Pfam" id="PF01431"/>
    </source>
</evidence>
<evidence type="ECO:0000256" key="3">
    <source>
        <dbReference type="ARBA" id="ARBA00007357"/>
    </source>
</evidence>
<protein>
    <recommendedName>
        <fullName evidence="14">Endothelin-converting enzyme-like 1</fullName>
    </recommendedName>
</protein>
<reference evidence="12" key="1">
    <citation type="journal article" date="2021" name="Mol. Ecol. Resour.">
        <title>Phylogenomic analyses of the genus Drosophila reveals genomic signals of climate adaptation.</title>
        <authorList>
            <person name="Li F."/>
            <person name="Rane R.V."/>
            <person name="Luria V."/>
            <person name="Xiong Z."/>
            <person name="Chen J."/>
            <person name="Li Z."/>
            <person name="Catullo R.A."/>
            <person name="Griffin P.C."/>
            <person name="Schiffer M."/>
            <person name="Pearce S."/>
            <person name="Lee S.F."/>
            <person name="McElroy K."/>
            <person name="Stocker A."/>
            <person name="Shirriffs J."/>
            <person name="Cockerell F."/>
            <person name="Coppin C."/>
            <person name="Sgro C.M."/>
            <person name="Karger A."/>
            <person name="Cain J.W."/>
            <person name="Weber J.A."/>
            <person name="Santpere G."/>
            <person name="Kirschner M.W."/>
            <person name="Hoffmann A.A."/>
            <person name="Oakeshott J.G."/>
            <person name="Zhang G."/>
        </authorList>
    </citation>
    <scope>NUCLEOTIDE SEQUENCE</scope>
    <source>
        <strain evidence="12">BGI-SZ-2011g</strain>
    </source>
</reference>
<proteinExistence type="inferred from homology"/>
<dbReference type="GO" id="GO:0004222">
    <property type="term" value="F:metalloendopeptidase activity"/>
    <property type="evidence" value="ECO:0007669"/>
    <property type="project" value="InterPro"/>
</dbReference>
<evidence type="ECO:0000313" key="12">
    <source>
        <dbReference type="EMBL" id="KAH8381571.1"/>
    </source>
</evidence>
<dbReference type="GO" id="GO:0046872">
    <property type="term" value="F:metal ion binding"/>
    <property type="evidence" value="ECO:0007669"/>
    <property type="project" value="UniProtKB-KW"/>
</dbReference>
<evidence type="ECO:0000256" key="9">
    <source>
        <dbReference type="SAM" id="SignalP"/>
    </source>
</evidence>
<dbReference type="Pfam" id="PF01431">
    <property type="entry name" value="Peptidase_M13"/>
    <property type="match status" value="1"/>
</dbReference>
<accession>A0AAD4KA17</accession>
<dbReference type="InterPro" id="IPR008753">
    <property type="entry name" value="Peptidase_M13_N"/>
</dbReference>
<dbReference type="PROSITE" id="PS51885">
    <property type="entry name" value="NEPRILYSIN"/>
    <property type="match status" value="1"/>
</dbReference>
<evidence type="ECO:0000256" key="2">
    <source>
        <dbReference type="ARBA" id="ARBA00004401"/>
    </source>
</evidence>